<dbReference type="AlphaFoldDB" id="A0A4Y7SCF6"/>
<dbReference type="InterPro" id="IPR011990">
    <property type="entry name" value="TPR-like_helical_dom_sf"/>
</dbReference>
<protein>
    <submittedName>
        <fullName evidence="2">Uncharacterized protein</fullName>
    </submittedName>
</protein>
<accession>A0A4Y7SCF6</accession>
<gene>
    <name evidence="2" type="ORF">FA13DRAFT_1802745</name>
</gene>
<evidence type="ECO:0000313" key="3">
    <source>
        <dbReference type="Proteomes" id="UP000298030"/>
    </source>
</evidence>
<dbReference type="STRING" id="71717.A0A4Y7SCF6"/>
<dbReference type="OrthoDB" id="3065501at2759"/>
<evidence type="ECO:0000313" key="2">
    <source>
        <dbReference type="EMBL" id="TEB18960.1"/>
    </source>
</evidence>
<dbReference type="EMBL" id="QPFP01000214">
    <property type="protein sequence ID" value="TEB18960.1"/>
    <property type="molecule type" value="Genomic_DNA"/>
</dbReference>
<comment type="caution">
    <text evidence="2">The sequence shown here is derived from an EMBL/GenBank/DDBJ whole genome shotgun (WGS) entry which is preliminary data.</text>
</comment>
<reference evidence="2 3" key="1">
    <citation type="journal article" date="2019" name="Nat. Ecol. Evol.">
        <title>Megaphylogeny resolves global patterns of mushroom evolution.</title>
        <authorList>
            <person name="Varga T."/>
            <person name="Krizsan K."/>
            <person name="Foldi C."/>
            <person name="Dima B."/>
            <person name="Sanchez-Garcia M."/>
            <person name="Sanchez-Ramirez S."/>
            <person name="Szollosi G.J."/>
            <person name="Szarkandi J.G."/>
            <person name="Papp V."/>
            <person name="Albert L."/>
            <person name="Andreopoulos W."/>
            <person name="Angelini C."/>
            <person name="Antonin V."/>
            <person name="Barry K.W."/>
            <person name="Bougher N.L."/>
            <person name="Buchanan P."/>
            <person name="Buyck B."/>
            <person name="Bense V."/>
            <person name="Catcheside P."/>
            <person name="Chovatia M."/>
            <person name="Cooper J."/>
            <person name="Damon W."/>
            <person name="Desjardin D."/>
            <person name="Finy P."/>
            <person name="Geml J."/>
            <person name="Haridas S."/>
            <person name="Hughes K."/>
            <person name="Justo A."/>
            <person name="Karasinski D."/>
            <person name="Kautmanova I."/>
            <person name="Kiss B."/>
            <person name="Kocsube S."/>
            <person name="Kotiranta H."/>
            <person name="LaButti K.M."/>
            <person name="Lechner B.E."/>
            <person name="Liimatainen K."/>
            <person name="Lipzen A."/>
            <person name="Lukacs Z."/>
            <person name="Mihaltcheva S."/>
            <person name="Morgado L.N."/>
            <person name="Niskanen T."/>
            <person name="Noordeloos M.E."/>
            <person name="Ohm R.A."/>
            <person name="Ortiz-Santana B."/>
            <person name="Ovrebo C."/>
            <person name="Racz N."/>
            <person name="Riley R."/>
            <person name="Savchenko A."/>
            <person name="Shiryaev A."/>
            <person name="Soop K."/>
            <person name="Spirin V."/>
            <person name="Szebenyi C."/>
            <person name="Tomsovsky M."/>
            <person name="Tulloss R.E."/>
            <person name="Uehling J."/>
            <person name="Grigoriev I.V."/>
            <person name="Vagvolgyi C."/>
            <person name="Papp T."/>
            <person name="Martin F.M."/>
            <person name="Miettinen O."/>
            <person name="Hibbett D.S."/>
            <person name="Nagy L.G."/>
        </authorList>
    </citation>
    <scope>NUCLEOTIDE SEQUENCE [LARGE SCALE GENOMIC DNA]</scope>
    <source>
        <strain evidence="2 3">FP101781</strain>
    </source>
</reference>
<feature type="region of interest" description="Disordered" evidence="1">
    <location>
        <begin position="86"/>
        <end position="107"/>
    </location>
</feature>
<keyword evidence="3" id="KW-1185">Reference proteome</keyword>
<dbReference type="SUPFAM" id="SSF48452">
    <property type="entry name" value="TPR-like"/>
    <property type="match status" value="1"/>
</dbReference>
<dbReference type="Proteomes" id="UP000298030">
    <property type="component" value="Unassembled WGS sequence"/>
</dbReference>
<sequence length="564" mass="62445">MGSPYPHGSRVPQHREERNGGSRQLFDHRKDDPVRFSVLTRPHGSSSSNHPIPTPKLSGDHMSASSASSCAPSILSSTFTLSSTTDGSSASSALFDQPRQATDDLASSSLSKKLERLYRAVTDLETKVKQREADMGGGCNNRVLLTGKEVVNADIDKEKLQRRVADHKECVPLLLIYELELTRNSFPKGSPKPSTTYFSTPSIPRSPFHFVVSPQKYNIIGRLWTFSFHKILEGPRRASFKSPVALEHLQDYIYYSYTFYTDLLEESTLSSFKLNWLEALGALLARYRMSVSAMVSSGLSQSWNAGETSRGIGTLSIYSMTSLHPFPTSRESILPPWSLAAQTKRSAPDASIPDLFVPLHGMPCTNVQLDDFQPTLTRFIETLPLSWTTLPSHLPDCPPALSRALQLIFSMLSLAPRQSLCTPNAYVRSTLNPYLTVLLTFLSTILKQTADLNVLKRAIPWQELATLFSTIPRRVMASQGLLHPTAPSVSSDCWAMLTSGVAPPFSEDWCKRGVEWVGCKGFERGYWKSGDNREAELEVLEQNEGVEVSDGMGQSKTTRATMAV</sequence>
<feature type="region of interest" description="Disordered" evidence="1">
    <location>
        <begin position="1"/>
        <end position="69"/>
    </location>
</feature>
<feature type="region of interest" description="Disordered" evidence="1">
    <location>
        <begin position="545"/>
        <end position="564"/>
    </location>
</feature>
<feature type="compositionally biased region" description="Polar residues" evidence="1">
    <location>
        <begin position="552"/>
        <end position="564"/>
    </location>
</feature>
<feature type="compositionally biased region" description="Basic and acidic residues" evidence="1">
    <location>
        <begin position="13"/>
        <end position="34"/>
    </location>
</feature>
<evidence type="ECO:0000256" key="1">
    <source>
        <dbReference type="SAM" id="MobiDB-lite"/>
    </source>
</evidence>
<proteinExistence type="predicted"/>
<organism evidence="2 3">
    <name type="scientific">Coprinellus micaceus</name>
    <name type="common">Glistening ink-cap mushroom</name>
    <name type="synonym">Coprinus micaceus</name>
    <dbReference type="NCBI Taxonomy" id="71717"/>
    <lineage>
        <taxon>Eukaryota</taxon>
        <taxon>Fungi</taxon>
        <taxon>Dikarya</taxon>
        <taxon>Basidiomycota</taxon>
        <taxon>Agaricomycotina</taxon>
        <taxon>Agaricomycetes</taxon>
        <taxon>Agaricomycetidae</taxon>
        <taxon>Agaricales</taxon>
        <taxon>Agaricineae</taxon>
        <taxon>Psathyrellaceae</taxon>
        <taxon>Coprinellus</taxon>
    </lineage>
</organism>
<name>A0A4Y7SCF6_COPMI</name>
<feature type="compositionally biased region" description="Low complexity" evidence="1">
    <location>
        <begin position="60"/>
        <end position="69"/>
    </location>
</feature>